<feature type="coiled-coil region" evidence="3">
    <location>
        <begin position="256"/>
        <end position="291"/>
    </location>
</feature>
<keyword evidence="3" id="KW-0175">Coiled coil</keyword>
<dbReference type="InterPro" id="IPR018925">
    <property type="entry name" value="XtmA-like_N"/>
</dbReference>
<dbReference type="PANTHER" id="PTHR41328">
    <property type="entry name" value="TERMINASE SMALL SUBUNIT-RELATED"/>
    <property type="match status" value="1"/>
</dbReference>
<evidence type="ECO:0000256" key="1">
    <source>
        <dbReference type="ARBA" id="ARBA00022612"/>
    </source>
</evidence>
<evidence type="ECO:0000313" key="6">
    <source>
        <dbReference type="Proteomes" id="UP000596929"/>
    </source>
</evidence>
<gene>
    <name evidence="5" type="ORF">H8S20_01660</name>
</gene>
<evidence type="ECO:0000256" key="2">
    <source>
        <dbReference type="ARBA" id="ARBA00023219"/>
    </source>
</evidence>
<evidence type="ECO:0000259" key="4">
    <source>
        <dbReference type="Pfam" id="PF10668"/>
    </source>
</evidence>
<proteinExistence type="predicted"/>
<dbReference type="InterPro" id="IPR038713">
    <property type="entry name" value="Terminase_Gp1_N_sf"/>
</dbReference>
<accession>A0ABR7D8A5</accession>
<keyword evidence="1" id="KW-1188">Viral release from host cell</keyword>
<keyword evidence="6" id="KW-1185">Reference proteome</keyword>
<dbReference type="InterPro" id="IPR052404">
    <property type="entry name" value="SPP1-like_terminase"/>
</dbReference>
<evidence type="ECO:0000256" key="3">
    <source>
        <dbReference type="SAM" id="Coils"/>
    </source>
</evidence>
<evidence type="ECO:0000313" key="5">
    <source>
        <dbReference type="EMBL" id="MBC5627594.1"/>
    </source>
</evidence>
<dbReference type="EMBL" id="JACOOO010000001">
    <property type="protein sequence ID" value="MBC5627594.1"/>
    <property type="molecule type" value="Genomic_DNA"/>
</dbReference>
<feature type="domain" description="PBSX phage terminase small subunit-like N-terminal" evidence="4">
    <location>
        <begin position="1"/>
        <end position="66"/>
    </location>
</feature>
<comment type="caution">
    <text evidence="5">The sequence shown here is derived from an EMBL/GenBank/DDBJ whole genome shotgun (WGS) entry which is preliminary data.</text>
</comment>
<protein>
    <submittedName>
        <fullName evidence="5">Terminase small subunit</fullName>
    </submittedName>
</protein>
<dbReference type="RefSeq" id="WP_186859141.1">
    <property type="nucleotide sequence ID" value="NZ_JACOOO010000001.1"/>
</dbReference>
<keyword evidence="2" id="KW-0231">Viral genome packaging</keyword>
<dbReference type="Gene3D" id="1.10.10.1400">
    <property type="entry name" value="Terminase, small subunit, N-terminal DNA-binding domain, HTH motif"/>
    <property type="match status" value="1"/>
</dbReference>
<dbReference type="Pfam" id="PF10668">
    <property type="entry name" value="Phage_terminase"/>
    <property type="match status" value="1"/>
</dbReference>
<dbReference type="Pfam" id="PF03592">
    <property type="entry name" value="Terminase_2"/>
    <property type="match status" value="1"/>
</dbReference>
<sequence>MARVRSPARDEAFEIYKKYNGNISNREIANTVNEDEKKIAVWKQRDKWNDKIKSVVQQNKKCCTTNVNNKKSNKKSSKKEPIADEVKEILENTELTDKQRLFCIYYIEDYNATRAYKKAYDCSYRVANINGPRLLVNASIKKEIERLTNECLEEQEINSKLINKRLFEMYMKIAFADIGDYLRFGEEEQKVWSMNDDGSFKPVIDPETGEQKIRKYNVLNLNESEEVDTTIISEVSEGKDGIKIKLYDKMKALEWIDKHYGKLDKLTSEKLEIEKQKLEVAKIKSGEYEEEEEVEDDGFIAALGSKVAGVWANEEDS</sequence>
<dbReference type="Proteomes" id="UP000596929">
    <property type="component" value="Unassembled WGS sequence"/>
</dbReference>
<dbReference type="InterPro" id="IPR005335">
    <property type="entry name" value="Terminase_ssu"/>
</dbReference>
<feature type="coiled-coil region" evidence="3">
    <location>
        <begin position="137"/>
        <end position="164"/>
    </location>
</feature>
<dbReference type="PANTHER" id="PTHR41328:SF3">
    <property type="entry name" value="PBSX PHAGE TERMINASE SMALL SUBUNIT"/>
    <property type="match status" value="1"/>
</dbReference>
<organism evidence="5 6">
    <name type="scientific">Clostridium hominis</name>
    <dbReference type="NCBI Taxonomy" id="2763036"/>
    <lineage>
        <taxon>Bacteria</taxon>
        <taxon>Bacillati</taxon>
        <taxon>Bacillota</taxon>
        <taxon>Clostridia</taxon>
        <taxon>Eubacteriales</taxon>
        <taxon>Clostridiaceae</taxon>
        <taxon>Clostridium</taxon>
    </lineage>
</organism>
<name>A0ABR7D8A5_9CLOT</name>
<reference evidence="5 6" key="1">
    <citation type="submission" date="2020-08" db="EMBL/GenBank/DDBJ databases">
        <title>Genome public.</title>
        <authorList>
            <person name="Liu C."/>
            <person name="Sun Q."/>
        </authorList>
    </citation>
    <scope>NUCLEOTIDE SEQUENCE [LARGE SCALE GENOMIC DNA]</scope>
    <source>
        <strain evidence="5 6">NSJ-6</strain>
    </source>
</reference>